<keyword evidence="1" id="KW-0812">Transmembrane</keyword>
<feature type="transmembrane region" description="Helical" evidence="1">
    <location>
        <begin position="39"/>
        <end position="59"/>
    </location>
</feature>
<reference evidence="2 3" key="1">
    <citation type="submission" date="2017-09" db="EMBL/GenBank/DDBJ databases">
        <title>Genomics of the genus Arcobacter.</title>
        <authorList>
            <person name="Perez-Cataluna A."/>
            <person name="Figueras M.J."/>
            <person name="Salas-Masso N."/>
        </authorList>
    </citation>
    <scope>NUCLEOTIDE SEQUENCE [LARGE SCALE GENOMIC DNA]</scope>
    <source>
        <strain evidence="2 3">CECT 7834</strain>
    </source>
</reference>
<feature type="transmembrane region" description="Helical" evidence="1">
    <location>
        <begin position="109"/>
        <end position="130"/>
    </location>
</feature>
<organism evidence="2 3">
    <name type="scientific">Arcobacter cloacae</name>
    <dbReference type="NCBI Taxonomy" id="1054034"/>
    <lineage>
        <taxon>Bacteria</taxon>
        <taxon>Pseudomonadati</taxon>
        <taxon>Campylobacterota</taxon>
        <taxon>Epsilonproteobacteria</taxon>
        <taxon>Campylobacterales</taxon>
        <taxon>Arcobacteraceae</taxon>
        <taxon>Arcobacter</taxon>
    </lineage>
</organism>
<dbReference type="GO" id="GO:0042910">
    <property type="term" value="F:xenobiotic transmembrane transporter activity"/>
    <property type="evidence" value="ECO:0007669"/>
    <property type="project" value="TreeGrafter"/>
</dbReference>
<dbReference type="Gene3D" id="3.30.70.1440">
    <property type="entry name" value="Multidrug efflux transporter AcrB pore domain"/>
    <property type="match status" value="1"/>
</dbReference>
<dbReference type="RefSeq" id="WP_206731532.1">
    <property type="nucleotide sequence ID" value="NZ_NXII01000121.1"/>
</dbReference>
<dbReference type="PANTHER" id="PTHR32063">
    <property type="match status" value="1"/>
</dbReference>
<feature type="non-terminal residue" evidence="2">
    <location>
        <position position="1"/>
    </location>
</feature>
<proteinExistence type="predicted"/>
<dbReference type="InterPro" id="IPR001036">
    <property type="entry name" value="Acrflvin-R"/>
</dbReference>
<name>A0AA94FAH6_9BACT</name>
<keyword evidence="1" id="KW-1133">Transmembrane helix</keyword>
<dbReference type="SUPFAM" id="SSF82866">
    <property type="entry name" value="Multidrug efflux transporter AcrB transmembrane domain"/>
    <property type="match status" value="1"/>
</dbReference>
<dbReference type="AlphaFoldDB" id="A0AA94FAH6"/>
<keyword evidence="1" id="KW-0472">Membrane</keyword>
<gene>
    <name evidence="2" type="ORF">CP963_14350</name>
</gene>
<evidence type="ECO:0000256" key="1">
    <source>
        <dbReference type="SAM" id="Phobius"/>
    </source>
</evidence>
<feature type="non-terminal residue" evidence="2">
    <location>
        <position position="145"/>
    </location>
</feature>
<dbReference type="Gene3D" id="1.20.1640.10">
    <property type="entry name" value="Multidrug efflux transporter AcrB transmembrane domain"/>
    <property type="match status" value="1"/>
</dbReference>
<dbReference type="Pfam" id="PF00873">
    <property type="entry name" value="ACR_tran"/>
    <property type="match status" value="1"/>
</dbReference>
<dbReference type="PANTHER" id="PTHR32063:SF32">
    <property type="entry name" value="AMINOGLYCOSIDE EFFLUX PUMP-RELATED"/>
    <property type="match status" value="1"/>
</dbReference>
<feature type="transmembrane region" description="Helical" evidence="1">
    <location>
        <begin position="12"/>
        <end position="32"/>
    </location>
</feature>
<dbReference type="Proteomes" id="UP000290378">
    <property type="component" value="Unassembled WGS sequence"/>
</dbReference>
<evidence type="ECO:0000313" key="2">
    <source>
        <dbReference type="EMBL" id="RXI34515.1"/>
    </source>
</evidence>
<evidence type="ECO:0000313" key="3">
    <source>
        <dbReference type="Proteomes" id="UP000290378"/>
    </source>
</evidence>
<keyword evidence="3" id="KW-1185">Reference proteome</keyword>
<accession>A0AA94FAH6</accession>
<dbReference type="GO" id="GO:0005886">
    <property type="term" value="C:plasma membrane"/>
    <property type="evidence" value="ECO:0007669"/>
    <property type="project" value="TreeGrafter"/>
</dbReference>
<comment type="caution">
    <text evidence="2">The sequence shown here is derived from an EMBL/GenBank/DDBJ whole genome shotgun (WGS) entry which is preliminary data.</text>
</comment>
<dbReference type="EMBL" id="NXII01000121">
    <property type="protein sequence ID" value="RXI34515.1"/>
    <property type="molecule type" value="Genomic_DNA"/>
</dbReference>
<feature type="transmembrane region" description="Helical" evidence="1">
    <location>
        <begin position="65"/>
        <end position="89"/>
    </location>
</feature>
<sequence>GLSYQEKLSVGQAIYLYSLSLILIFLCLATLYESWTIPISVLLSVPLGIIGAVLSVYFRDLNNDVYFQVALLTTFGLVSKNAILIVEFIENAHKNGKPVVKSAIQGASLRFRPIIMTSLAFIAGVIPLAISTGAGANSRISIGTG</sequence>
<dbReference type="PRINTS" id="PR00702">
    <property type="entry name" value="ACRIFLAVINRP"/>
</dbReference>
<protein>
    <submittedName>
        <fullName evidence="2">Hydrophobe/amphiphile efflux-1 family RND transporter</fullName>
    </submittedName>
</protein>